<feature type="transmembrane region" description="Helical" evidence="1">
    <location>
        <begin position="50"/>
        <end position="72"/>
    </location>
</feature>
<reference evidence="2" key="1">
    <citation type="submission" date="2023-08" db="EMBL/GenBank/DDBJ databases">
        <authorList>
            <person name="Alioto T."/>
            <person name="Alioto T."/>
            <person name="Gomez Garrido J."/>
        </authorList>
    </citation>
    <scope>NUCLEOTIDE SEQUENCE</scope>
</reference>
<keyword evidence="1" id="KW-0812">Transmembrane</keyword>
<evidence type="ECO:0000313" key="3">
    <source>
        <dbReference type="Proteomes" id="UP001162480"/>
    </source>
</evidence>
<proteinExistence type="predicted"/>
<sequence>MTNYSILEFMVCGKLMLTEPQLLLLLLMLFTPLRIIVVVITAVPAVVADAALRIICAVGLDVMAAAVVFWLIGQPSLQASPLEWPLYLAHEFSDIFERHFPLIGDKKMASTLADDKTCK</sequence>
<protein>
    <submittedName>
        <fullName evidence="2">Uncharacterized protein</fullName>
    </submittedName>
</protein>
<keyword evidence="1" id="KW-1133">Transmembrane helix</keyword>
<accession>A0AA36B149</accession>
<evidence type="ECO:0000256" key="1">
    <source>
        <dbReference type="SAM" id="Phobius"/>
    </source>
</evidence>
<name>A0AA36B149_OCTVU</name>
<keyword evidence="1" id="KW-0472">Membrane</keyword>
<gene>
    <name evidence="2" type="ORF">OCTVUL_1B003630</name>
</gene>
<dbReference type="Proteomes" id="UP001162480">
    <property type="component" value="Chromosome 7"/>
</dbReference>
<keyword evidence="3" id="KW-1185">Reference proteome</keyword>
<organism evidence="2 3">
    <name type="scientific">Octopus vulgaris</name>
    <name type="common">Common octopus</name>
    <dbReference type="NCBI Taxonomy" id="6645"/>
    <lineage>
        <taxon>Eukaryota</taxon>
        <taxon>Metazoa</taxon>
        <taxon>Spiralia</taxon>
        <taxon>Lophotrochozoa</taxon>
        <taxon>Mollusca</taxon>
        <taxon>Cephalopoda</taxon>
        <taxon>Coleoidea</taxon>
        <taxon>Octopodiformes</taxon>
        <taxon>Octopoda</taxon>
        <taxon>Incirrata</taxon>
        <taxon>Octopodidae</taxon>
        <taxon>Octopus</taxon>
    </lineage>
</organism>
<dbReference type="EMBL" id="OX597820">
    <property type="protein sequence ID" value="CAI9726031.1"/>
    <property type="molecule type" value="Genomic_DNA"/>
</dbReference>
<feature type="transmembrane region" description="Helical" evidence="1">
    <location>
        <begin position="21"/>
        <end position="44"/>
    </location>
</feature>
<dbReference type="AlphaFoldDB" id="A0AA36B149"/>
<evidence type="ECO:0000313" key="2">
    <source>
        <dbReference type="EMBL" id="CAI9726031.1"/>
    </source>
</evidence>